<evidence type="ECO:0000259" key="2">
    <source>
        <dbReference type="PROSITE" id="PS51502"/>
    </source>
</evidence>
<dbReference type="InterPro" id="IPR013097">
    <property type="entry name" value="Dabb"/>
</dbReference>
<comment type="caution">
    <text evidence="3">The sequence shown here is derived from an EMBL/GenBank/DDBJ whole genome shotgun (WGS) entry which is preliminary data.</text>
</comment>
<dbReference type="OrthoDB" id="1601230at2759"/>
<keyword evidence="4" id="KW-1185">Reference proteome</keyword>
<dbReference type="STRING" id="1330021.A0A367LMM2"/>
<proteinExistence type="predicted"/>
<accession>A0A367LMM2</accession>
<dbReference type="InterPro" id="IPR044662">
    <property type="entry name" value="HS1/DABB1-like"/>
</dbReference>
<dbReference type="Gene3D" id="3.30.70.100">
    <property type="match status" value="1"/>
</dbReference>
<protein>
    <recommendedName>
        <fullName evidence="2">Stress-response A/B barrel domain-containing protein</fullName>
    </recommendedName>
</protein>
<dbReference type="EMBL" id="LKCN02000002">
    <property type="protein sequence ID" value="RCI15502.1"/>
    <property type="molecule type" value="Genomic_DNA"/>
</dbReference>
<name>A0A367LMM2_9HYPO</name>
<sequence>MTVYHVVIFRFREGASPESIKQTCSEVMALKDRCLHPTTGRPYVVSLTGGRDMSMEGLHNDFSHVFVFQFDCVADRDFYVESDTAHRAFVEAHVSGSSAAVEKAMVVDFQPGHFSG</sequence>
<reference evidence="3 4" key="1">
    <citation type="journal article" date="2015" name="BMC Genomics">
        <title>Insights from the genome of Ophiocordyceps polyrhachis-furcata to pathogenicity and host specificity in insect fungi.</title>
        <authorList>
            <person name="Wichadakul D."/>
            <person name="Kobmoo N."/>
            <person name="Ingsriswang S."/>
            <person name="Tangphatsornruang S."/>
            <person name="Chantasingh D."/>
            <person name="Luangsa-ard J.J."/>
            <person name="Eurwilaichitr L."/>
        </authorList>
    </citation>
    <scope>NUCLEOTIDE SEQUENCE [LARGE SCALE GENOMIC DNA]</scope>
    <source>
        <strain evidence="3 4">BCC 54312</strain>
    </source>
</reference>
<dbReference type="InterPro" id="IPR011008">
    <property type="entry name" value="Dimeric_a/b-barrel"/>
</dbReference>
<dbReference type="PANTHER" id="PTHR33178">
    <property type="match status" value="1"/>
</dbReference>
<dbReference type="SUPFAM" id="SSF54909">
    <property type="entry name" value="Dimeric alpha+beta barrel"/>
    <property type="match status" value="1"/>
</dbReference>
<feature type="domain" description="Stress-response A/B barrel" evidence="2">
    <location>
        <begin position="3"/>
        <end position="109"/>
    </location>
</feature>
<gene>
    <name evidence="3" type="ORF">L249_3543</name>
</gene>
<evidence type="ECO:0000313" key="4">
    <source>
        <dbReference type="Proteomes" id="UP000253664"/>
    </source>
</evidence>
<dbReference type="Pfam" id="PF07876">
    <property type="entry name" value="Dabb"/>
    <property type="match status" value="1"/>
</dbReference>
<dbReference type="SMART" id="SM00886">
    <property type="entry name" value="Dabb"/>
    <property type="match status" value="1"/>
</dbReference>
<dbReference type="PANTHER" id="PTHR33178:SF10">
    <property type="entry name" value="STRESS-RESPONSE A_B BARREL DOMAIN-CONTAINING PROTEIN"/>
    <property type="match status" value="1"/>
</dbReference>
<dbReference type="AlphaFoldDB" id="A0A367LMM2"/>
<evidence type="ECO:0000313" key="3">
    <source>
        <dbReference type="EMBL" id="RCI15502.1"/>
    </source>
</evidence>
<dbReference type="Proteomes" id="UP000253664">
    <property type="component" value="Unassembled WGS sequence"/>
</dbReference>
<organism evidence="3 4">
    <name type="scientific">Ophiocordyceps polyrhachis-furcata BCC 54312</name>
    <dbReference type="NCBI Taxonomy" id="1330021"/>
    <lineage>
        <taxon>Eukaryota</taxon>
        <taxon>Fungi</taxon>
        <taxon>Dikarya</taxon>
        <taxon>Ascomycota</taxon>
        <taxon>Pezizomycotina</taxon>
        <taxon>Sordariomycetes</taxon>
        <taxon>Hypocreomycetidae</taxon>
        <taxon>Hypocreales</taxon>
        <taxon>Ophiocordycipitaceae</taxon>
        <taxon>Ophiocordyceps</taxon>
    </lineage>
</organism>
<evidence type="ECO:0000256" key="1">
    <source>
        <dbReference type="ARBA" id="ARBA00011738"/>
    </source>
</evidence>
<comment type="subunit">
    <text evidence="1">Homodimer.</text>
</comment>
<dbReference type="PROSITE" id="PS51502">
    <property type="entry name" value="S_R_A_B_BARREL"/>
    <property type="match status" value="1"/>
</dbReference>